<gene>
    <name evidence="4" type="ORF">ACFFVF_03080</name>
</gene>
<dbReference type="EMBL" id="JBHMEY010000007">
    <property type="protein sequence ID" value="MFB9095487.1"/>
    <property type="molecule type" value="Genomic_DNA"/>
</dbReference>
<proteinExistence type="predicted"/>
<name>A0ABV5GJD9_9FLAO</name>
<keyword evidence="4" id="KW-0418">Kinase</keyword>
<feature type="domain" description="Signal transduction histidine kinase internal region" evidence="3">
    <location>
        <begin position="479"/>
        <end position="555"/>
    </location>
</feature>
<dbReference type="RefSeq" id="WP_236453930.1">
    <property type="nucleotide sequence ID" value="NZ_CBCSGE010000020.1"/>
</dbReference>
<feature type="transmembrane region" description="Helical" evidence="2">
    <location>
        <begin position="431"/>
        <end position="450"/>
    </location>
</feature>
<dbReference type="GO" id="GO:0016301">
    <property type="term" value="F:kinase activity"/>
    <property type="evidence" value="ECO:0007669"/>
    <property type="project" value="UniProtKB-KW"/>
</dbReference>
<dbReference type="SUPFAM" id="SSF48452">
    <property type="entry name" value="TPR-like"/>
    <property type="match status" value="2"/>
</dbReference>
<evidence type="ECO:0000256" key="1">
    <source>
        <dbReference type="PROSITE-ProRule" id="PRU00339"/>
    </source>
</evidence>
<dbReference type="Pfam" id="PF06580">
    <property type="entry name" value="His_kinase"/>
    <property type="match status" value="1"/>
</dbReference>
<reference evidence="4 5" key="1">
    <citation type="submission" date="2024-09" db="EMBL/GenBank/DDBJ databases">
        <authorList>
            <person name="Sun Q."/>
            <person name="Mori K."/>
        </authorList>
    </citation>
    <scope>NUCLEOTIDE SEQUENCE [LARGE SCALE GENOMIC DNA]</scope>
    <source>
        <strain evidence="4 5">CECT 7955</strain>
    </source>
</reference>
<dbReference type="InterPro" id="IPR011990">
    <property type="entry name" value="TPR-like_helical_dom_sf"/>
</dbReference>
<keyword evidence="2" id="KW-1133">Transmembrane helix</keyword>
<keyword evidence="1" id="KW-0802">TPR repeat</keyword>
<dbReference type="InterPro" id="IPR019734">
    <property type="entry name" value="TPR_rpt"/>
</dbReference>
<dbReference type="Pfam" id="PF13181">
    <property type="entry name" value="TPR_8"/>
    <property type="match status" value="1"/>
</dbReference>
<dbReference type="PANTHER" id="PTHR34220:SF7">
    <property type="entry name" value="SENSOR HISTIDINE KINASE YPDA"/>
    <property type="match status" value="1"/>
</dbReference>
<evidence type="ECO:0000259" key="3">
    <source>
        <dbReference type="Pfam" id="PF06580"/>
    </source>
</evidence>
<protein>
    <submittedName>
        <fullName evidence="4">Histidine kinase</fullName>
    </submittedName>
</protein>
<evidence type="ECO:0000313" key="4">
    <source>
        <dbReference type="EMBL" id="MFB9095487.1"/>
    </source>
</evidence>
<dbReference type="PROSITE" id="PS50005">
    <property type="entry name" value="TPR"/>
    <property type="match status" value="1"/>
</dbReference>
<accession>A0ABV5GJD9</accession>
<dbReference type="InterPro" id="IPR010559">
    <property type="entry name" value="Sig_transdc_His_kin_internal"/>
</dbReference>
<evidence type="ECO:0000256" key="2">
    <source>
        <dbReference type="SAM" id="Phobius"/>
    </source>
</evidence>
<comment type="caution">
    <text evidence="4">The sequence shown here is derived from an EMBL/GenBank/DDBJ whole genome shotgun (WGS) entry which is preliminary data.</text>
</comment>
<dbReference type="InterPro" id="IPR050640">
    <property type="entry name" value="Bact_2-comp_sensor_kinase"/>
</dbReference>
<dbReference type="SMART" id="SM00028">
    <property type="entry name" value="TPR"/>
    <property type="match status" value="5"/>
</dbReference>
<feature type="repeat" description="TPR" evidence="1">
    <location>
        <begin position="152"/>
        <end position="185"/>
    </location>
</feature>
<keyword evidence="2" id="KW-0812">Transmembrane</keyword>
<dbReference type="Gene3D" id="1.25.40.10">
    <property type="entry name" value="Tetratricopeptide repeat domain"/>
    <property type="match status" value="2"/>
</dbReference>
<dbReference type="PANTHER" id="PTHR34220">
    <property type="entry name" value="SENSOR HISTIDINE KINASE YPDA"/>
    <property type="match status" value="1"/>
</dbReference>
<dbReference type="Proteomes" id="UP001589607">
    <property type="component" value="Unassembled WGS sequence"/>
</dbReference>
<sequence length="668" mass="78231">MKLIKLLIIVLFHISISYSQEKDCFTITSKQAKINCIINLLSNDDIELENISAKIKLINSFAFQLLSNSNSLNKNEEKLIILITETNFNLGNYDNAIQLSKRVLHKKVDKKAYFNGILGQVYLNKRALDSSEYFFNQAIVIAKQNNEQDYLASVYDNLGYLYFEKDDKKTMFDYFFKALKIKEKLHSDDLWYSYISISNNFRIIKDYEKSELYCEKAINSLKNTSNNQGLLYSYIYKSHLLLATEKYSNAEMYCEKSIEIAKKETDYNSLANSILILGLIKQKQGKIEEAIEKHLESLTFFSKINRPIGQMQCFNALSQDYFSKDSIVKNKFDLDKSLDYALKAKELSKVYGIPDDIRYNSKLLKKIYLAKNDFKNAYNLLSIEKTMNDSILKSKNDGLEKELEFLYSKKKEVDDLKNKQKIEQQKASKKLLYYIISMLILIAIIMYFSFINMKNKKEVIIAEQKATVENKQKVIIETELNYLKAQINPHFLFNVLNAIYFKIDKKNSNAREALLGFSEILRYQLYECNLPKVPIEKEIKYIKDYIHLQLLRKNDNDKCRLTVEDTVKSFQIAPLILITFLENAFKYLRSDKEKINEIEIKLNYINDCFVFEISNPKNNSNVLKILDNKGIGIANVRRRLDLIYEENYSLVIEDENELFKVVLKIELK</sequence>
<keyword evidence="2" id="KW-0472">Membrane</keyword>
<keyword evidence="5" id="KW-1185">Reference proteome</keyword>
<evidence type="ECO:0000313" key="5">
    <source>
        <dbReference type="Proteomes" id="UP001589607"/>
    </source>
</evidence>
<organism evidence="4 5">
    <name type="scientific">Flavobacterium jumunjinense</name>
    <dbReference type="NCBI Taxonomy" id="998845"/>
    <lineage>
        <taxon>Bacteria</taxon>
        <taxon>Pseudomonadati</taxon>
        <taxon>Bacteroidota</taxon>
        <taxon>Flavobacteriia</taxon>
        <taxon>Flavobacteriales</taxon>
        <taxon>Flavobacteriaceae</taxon>
        <taxon>Flavobacterium</taxon>
    </lineage>
</organism>
<keyword evidence="4" id="KW-0808">Transferase</keyword>